<dbReference type="PROSITE" id="PS51831">
    <property type="entry name" value="HD"/>
    <property type="match status" value="1"/>
</dbReference>
<dbReference type="InterPro" id="IPR006675">
    <property type="entry name" value="HDIG_dom"/>
</dbReference>
<dbReference type="Gene3D" id="3.40.50.2300">
    <property type="match status" value="1"/>
</dbReference>
<dbReference type="InterPro" id="IPR003607">
    <property type="entry name" value="HD/PDEase_dom"/>
</dbReference>
<dbReference type="AlphaFoldDB" id="A0A3A4P1S1"/>
<evidence type="ECO:0000259" key="4">
    <source>
        <dbReference type="PROSITE" id="PS51832"/>
    </source>
</evidence>
<feature type="modified residue" description="4-aspartylphosphate" evidence="1">
    <location>
        <position position="66"/>
    </location>
</feature>
<protein>
    <submittedName>
        <fullName evidence="5">Response regulator</fullName>
    </submittedName>
</protein>
<sequence length="342" mass="38565">MSSEKDQYDRAQRKQALVLIVDDHKLTRELLKTYLRGVEFATIEAENGQEALSKLASHLPDLVILDLLMPLLDGFEVCRQIKENPRTALLPVIVATGLDDFDAKMKALEAGADDFIHKPVNEQELLMRVKNHLRIKQLTDDLENAENVIVALIRTVEAKDPYTRGHSERVAKYARKMAESLKMDDSRMQVLRRAAMLHDLGKIGLDDAIIRSPDKLTNEEREKVHNHPSIGIEIIKSLSFLSDVLDPIRAHHERFDGTGYPARLARDKIPVEARIIAVADTYDALTTDRPYRKAVDQKAAFAEMEASAASGQLDPNLVAKFIEVMAREERESPESQDENGRS</sequence>
<dbReference type="PANTHER" id="PTHR45228">
    <property type="entry name" value="CYCLIC DI-GMP PHOSPHODIESTERASE TM_0186-RELATED"/>
    <property type="match status" value="1"/>
</dbReference>
<proteinExistence type="predicted"/>
<dbReference type="InterPro" id="IPR011006">
    <property type="entry name" value="CheY-like_superfamily"/>
</dbReference>
<name>A0A3A4P1S1_ABYX5</name>
<dbReference type="NCBIfam" id="TIGR00277">
    <property type="entry name" value="HDIG"/>
    <property type="match status" value="1"/>
</dbReference>
<dbReference type="SUPFAM" id="SSF109604">
    <property type="entry name" value="HD-domain/PDEase-like"/>
    <property type="match status" value="1"/>
</dbReference>
<gene>
    <name evidence="5" type="ORF">C4520_08995</name>
</gene>
<dbReference type="InterPro" id="IPR052020">
    <property type="entry name" value="Cyclic_di-GMP/3'3'-cGAMP_PDE"/>
</dbReference>
<dbReference type="SUPFAM" id="SSF52172">
    <property type="entry name" value="CheY-like"/>
    <property type="match status" value="1"/>
</dbReference>
<evidence type="ECO:0000313" key="5">
    <source>
        <dbReference type="EMBL" id="RJP21924.1"/>
    </source>
</evidence>
<dbReference type="Pfam" id="PF13487">
    <property type="entry name" value="HD_5"/>
    <property type="match status" value="1"/>
</dbReference>
<feature type="domain" description="HD" evidence="3">
    <location>
        <begin position="163"/>
        <end position="285"/>
    </location>
</feature>
<comment type="caution">
    <text evidence="5">The sequence shown here is derived from an EMBL/GenBank/DDBJ whole genome shotgun (WGS) entry which is preliminary data.</text>
</comment>
<dbReference type="CDD" id="cd00077">
    <property type="entry name" value="HDc"/>
    <property type="match status" value="1"/>
</dbReference>
<evidence type="ECO:0000256" key="1">
    <source>
        <dbReference type="PROSITE-ProRule" id="PRU00169"/>
    </source>
</evidence>
<accession>A0A3A4P1S1</accession>
<dbReference type="SMART" id="SM00471">
    <property type="entry name" value="HDc"/>
    <property type="match status" value="1"/>
</dbReference>
<dbReference type="PANTHER" id="PTHR45228:SF4">
    <property type="entry name" value="LIPOPROTEIN"/>
    <property type="match status" value="1"/>
</dbReference>
<dbReference type="GO" id="GO:0000160">
    <property type="term" value="P:phosphorelay signal transduction system"/>
    <property type="evidence" value="ECO:0007669"/>
    <property type="project" value="InterPro"/>
</dbReference>
<evidence type="ECO:0000313" key="6">
    <source>
        <dbReference type="Proteomes" id="UP000265882"/>
    </source>
</evidence>
<dbReference type="PROSITE" id="PS51832">
    <property type="entry name" value="HD_GYP"/>
    <property type="match status" value="1"/>
</dbReference>
<feature type="domain" description="Response regulatory" evidence="2">
    <location>
        <begin position="17"/>
        <end position="133"/>
    </location>
</feature>
<dbReference type="Pfam" id="PF00072">
    <property type="entry name" value="Response_reg"/>
    <property type="match status" value="1"/>
</dbReference>
<dbReference type="EMBL" id="QZKU01000063">
    <property type="protein sequence ID" value="RJP21924.1"/>
    <property type="molecule type" value="Genomic_DNA"/>
</dbReference>
<dbReference type="Gene3D" id="1.10.3210.10">
    <property type="entry name" value="Hypothetical protein af1432"/>
    <property type="match status" value="1"/>
</dbReference>
<evidence type="ECO:0000259" key="2">
    <source>
        <dbReference type="PROSITE" id="PS50110"/>
    </source>
</evidence>
<keyword evidence="1" id="KW-0597">Phosphoprotein</keyword>
<dbReference type="InterPro" id="IPR001789">
    <property type="entry name" value="Sig_transdc_resp-reg_receiver"/>
</dbReference>
<reference evidence="5 6" key="1">
    <citation type="journal article" date="2017" name="ISME J.">
        <title>Energy and carbon metabolisms in a deep terrestrial subsurface fluid microbial community.</title>
        <authorList>
            <person name="Momper L."/>
            <person name="Jungbluth S.P."/>
            <person name="Lee M.D."/>
            <person name="Amend J.P."/>
        </authorList>
    </citation>
    <scope>NUCLEOTIDE SEQUENCE [LARGE SCALE GENOMIC DNA]</scope>
    <source>
        <strain evidence="5">SURF_5</strain>
    </source>
</reference>
<dbReference type="PROSITE" id="PS50110">
    <property type="entry name" value="RESPONSE_REGULATORY"/>
    <property type="match status" value="1"/>
</dbReference>
<dbReference type="Proteomes" id="UP000265882">
    <property type="component" value="Unassembled WGS sequence"/>
</dbReference>
<organism evidence="5 6">
    <name type="scientific">Abyssobacteria bacterium (strain SURF_5)</name>
    <dbReference type="NCBI Taxonomy" id="2093360"/>
    <lineage>
        <taxon>Bacteria</taxon>
        <taxon>Pseudomonadati</taxon>
        <taxon>Candidatus Hydrogenedentota</taxon>
        <taxon>Candidatus Abyssobacteria</taxon>
    </lineage>
</organism>
<dbReference type="InterPro" id="IPR006674">
    <property type="entry name" value="HD_domain"/>
</dbReference>
<evidence type="ECO:0000259" key="3">
    <source>
        <dbReference type="PROSITE" id="PS51831"/>
    </source>
</evidence>
<feature type="domain" description="HD-GYP" evidence="4">
    <location>
        <begin position="141"/>
        <end position="337"/>
    </location>
</feature>
<dbReference type="InterPro" id="IPR037522">
    <property type="entry name" value="HD_GYP_dom"/>
</dbReference>
<dbReference type="SMART" id="SM00448">
    <property type="entry name" value="REC"/>
    <property type="match status" value="1"/>
</dbReference>